<feature type="transmembrane region" description="Helical" evidence="1">
    <location>
        <begin position="17"/>
        <end position="38"/>
    </location>
</feature>
<organism evidence="2 3">
    <name type="scientific">Schizopora paradoxa</name>
    <dbReference type="NCBI Taxonomy" id="27342"/>
    <lineage>
        <taxon>Eukaryota</taxon>
        <taxon>Fungi</taxon>
        <taxon>Dikarya</taxon>
        <taxon>Basidiomycota</taxon>
        <taxon>Agaricomycotina</taxon>
        <taxon>Agaricomycetes</taxon>
        <taxon>Hymenochaetales</taxon>
        <taxon>Schizoporaceae</taxon>
        <taxon>Schizopora</taxon>
    </lineage>
</organism>
<dbReference type="Proteomes" id="UP000053477">
    <property type="component" value="Unassembled WGS sequence"/>
</dbReference>
<reference evidence="2 3" key="1">
    <citation type="submission" date="2015-04" db="EMBL/GenBank/DDBJ databases">
        <title>Complete genome sequence of Schizopora paradoxa KUC8140, a cosmopolitan wood degrader in East Asia.</title>
        <authorList>
            <consortium name="DOE Joint Genome Institute"/>
            <person name="Min B."/>
            <person name="Park H."/>
            <person name="Jang Y."/>
            <person name="Kim J.-J."/>
            <person name="Kim K.H."/>
            <person name="Pangilinan J."/>
            <person name="Lipzen A."/>
            <person name="Riley R."/>
            <person name="Grigoriev I.V."/>
            <person name="Spatafora J.W."/>
            <person name="Choi I.-G."/>
        </authorList>
    </citation>
    <scope>NUCLEOTIDE SEQUENCE [LARGE SCALE GENOMIC DNA]</scope>
    <source>
        <strain evidence="2 3">KUC8140</strain>
    </source>
</reference>
<feature type="transmembrane region" description="Helical" evidence="1">
    <location>
        <begin position="122"/>
        <end position="145"/>
    </location>
</feature>
<name>A0A0H2R1E4_9AGAM</name>
<dbReference type="EMBL" id="KQ086292">
    <property type="protein sequence ID" value="KLO05555.1"/>
    <property type="molecule type" value="Genomic_DNA"/>
</dbReference>
<evidence type="ECO:0000256" key="1">
    <source>
        <dbReference type="SAM" id="Phobius"/>
    </source>
</evidence>
<dbReference type="InParanoid" id="A0A0H2R1E4"/>
<feature type="transmembrane region" description="Helical" evidence="1">
    <location>
        <begin position="182"/>
        <end position="202"/>
    </location>
</feature>
<keyword evidence="1" id="KW-0812">Transmembrane</keyword>
<keyword evidence="3" id="KW-1185">Reference proteome</keyword>
<keyword evidence="1" id="KW-0472">Membrane</keyword>
<proteinExistence type="predicted"/>
<feature type="transmembrane region" description="Helical" evidence="1">
    <location>
        <begin position="50"/>
        <end position="73"/>
    </location>
</feature>
<evidence type="ECO:0000313" key="2">
    <source>
        <dbReference type="EMBL" id="KLO05555.1"/>
    </source>
</evidence>
<evidence type="ECO:0000313" key="3">
    <source>
        <dbReference type="Proteomes" id="UP000053477"/>
    </source>
</evidence>
<protein>
    <submittedName>
        <fullName evidence="2">Uncharacterized protein</fullName>
    </submittedName>
</protein>
<accession>A0A0H2R1E4</accession>
<sequence>MNRVGPVSVAPFVTENAIVPLLFLLQVSTQAILGSRIYALYGSRPFQRSIFVVFWIISVLAVPPAVVAFELYVPGGLLIVYNTVGLLTDLTFFVFIFAHAIRTRPPSRHLLHPPRRIHSSSLGNFVVSGANLLSLMVADSVKYYLSMVVAYVVSYATLDERARICYASKFCEVGLPIGFEDALGIVTMVAVFSSLLAPRMLLNVRKEYYTSIEFGASAQNAEKEITWKPASRRLEGAETFSLSTFLVSQDLTEETQDIPMTSLA</sequence>
<keyword evidence="1" id="KW-1133">Transmembrane helix</keyword>
<dbReference type="AlphaFoldDB" id="A0A0H2R1E4"/>
<gene>
    <name evidence="2" type="ORF">SCHPADRAFT_721526</name>
</gene>
<feature type="transmembrane region" description="Helical" evidence="1">
    <location>
        <begin position="79"/>
        <end position="101"/>
    </location>
</feature>